<gene>
    <name evidence="1" type="ORF">GCM10011506_33530</name>
</gene>
<dbReference type="SUPFAM" id="SSF49464">
    <property type="entry name" value="Carboxypeptidase regulatory domain-like"/>
    <property type="match status" value="1"/>
</dbReference>
<dbReference type="EMBL" id="BMEC01000011">
    <property type="protein sequence ID" value="GGC45223.1"/>
    <property type="molecule type" value="Genomic_DNA"/>
</dbReference>
<proteinExistence type="predicted"/>
<name>A0ABQ1MUD7_9BACT</name>
<evidence type="ECO:0000313" key="2">
    <source>
        <dbReference type="Proteomes" id="UP000636010"/>
    </source>
</evidence>
<reference evidence="2" key="1">
    <citation type="journal article" date="2019" name="Int. J. Syst. Evol. Microbiol.">
        <title>The Global Catalogue of Microorganisms (GCM) 10K type strain sequencing project: providing services to taxonomists for standard genome sequencing and annotation.</title>
        <authorList>
            <consortium name="The Broad Institute Genomics Platform"/>
            <consortium name="The Broad Institute Genome Sequencing Center for Infectious Disease"/>
            <person name="Wu L."/>
            <person name="Ma J."/>
        </authorList>
    </citation>
    <scope>NUCLEOTIDE SEQUENCE [LARGE SCALE GENOMIC DNA]</scope>
    <source>
        <strain evidence="2">CGMCC 1.10832</strain>
    </source>
</reference>
<dbReference type="RefSeq" id="WP_188465671.1">
    <property type="nucleotide sequence ID" value="NZ_BAABHU010000011.1"/>
</dbReference>
<dbReference type="Proteomes" id="UP000636010">
    <property type="component" value="Unassembled WGS sequence"/>
</dbReference>
<dbReference type="InterPro" id="IPR008969">
    <property type="entry name" value="CarboxyPept-like_regulatory"/>
</dbReference>
<comment type="caution">
    <text evidence="1">The sequence shown here is derived from an EMBL/GenBank/DDBJ whole genome shotgun (WGS) entry which is preliminary data.</text>
</comment>
<accession>A0ABQ1MUD7</accession>
<protein>
    <recommendedName>
        <fullName evidence="3">Carboxypeptidase-like regulatory domain-containing protein</fullName>
    </recommendedName>
</protein>
<keyword evidence="2" id="KW-1185">Reference proteome</keyword>
<evidence type="ECO:0008006" key="3">
    <source>
        <dbReference type="Google" id="ProtNLM"/>
    </source>
</evidence>
<dbReference type="Pfam" id="PF13715">
    <property type="entry name" value="CarbopepD_reg_2"/>
    <property type="match status" value="1"/>
</dbReference>
<evidence type="ECO:0000313" key="1">
    <source>
        <dbReference type="EMBL" id="GGC45223.1"/>
    </source>
</evidence>
<organism evidence="1 2">
    <name type="scientific">Marivirga lumbricoides</name>
    <dbReference type="NCBI Taxonomy" id="1046115"/>
    <lineage>
        <taxon>Bacteria</taxon>
        <taxon>Pseudomonadati</taxon>
        <taxon>Bacteroidota</taxon>
        <taxon>Cytophagia</taxon>
        <taxon>Cytophagales</taxon>
        <taxon>Marivirgaceae</taxon>
        <taxon>Marivirga</taxon>
    </lineage>
</organism>
<sequence>MFKNTILSLVIILLANNYSLAQLYRVVNPQNEPIPFTTVFEPGTENGDLTDENGIFRYTPNKVVVLSSLGYKTDTVTLKPSPHTSLLILQPDNKLYEIERPEMLVIQKEIGSWKSGHFLEKRKEYYYLASDNVTLLSKVTNKQNAYAEIKKAYFDLKISKQSSIRVRVLSVDKQTGGPGKDLLRENVIVNETNLIGYYKVNLAQYNIIMPPEGVYIGFDLLPLVELPNLVVKVGLGTETNSKDSYIGTVTSKKWTSFNNRIKSQASLGNFRFGVKAVY</sequence>